<feature type="transmembrane region" description="Helical" evidence="4">
    <location>
        <begin position="45"/>
        <end position="65"/>
    </location>
</feature>
<dbReference type="Pfam" id="PF01553">
    <property type="entry name" value="Acyltransferase"/>
    <property type="match status" value="1"/>
</dbReference>
<dbReference type="PANTHER" id="PTHR10434">
    <property type="entry name" value="1-ACYL-SN-GLYCEROL-3-PHOSPHATE ACYLTRANSFERASE"/>
    <property type="match status" value="1"/>
</dbReference>
<accession>A0A2S7SZ82</accession>
<keyword evidence="4" id="KW-0472">Membrane</keyword>
<keyword evidence="2 6" id="KW-0808">Transferase</keyword>
<dbReference type="RefSeq" id="WP_105037144.1">
    <property type="nucleotide sequence ID" value="NZ_PPSL01000001.1"/>
</dbReference>
<dbReference type="AlphaFoldDB" id="A0A2S7SZ82"/>
<dbReference type="GO" id="GO:0006654">
    <property type="term" value="P:phosphatidic acid biosynthetic process"/>
    <property type="evidence" value="ECO:0007669"/>
    <property type="project" value="TreeGrafter"/>
</dbReference>
<dbReference type="SMART" id="SM00563">
    <property type="entry name" value="PlsC"/>
    <property type="match status" value="1"/>
</dbReference>
<keyword evidence="3 6" id="KW-0012">Acyltransferase</keyword>
<evidence type="ECO:0000259" key="5">
    <source>
        <dbReference type="SMART" id="SM00563"/>
    </source>
</evidence>
<dbReference type="InterPro" id="IPR002123">
    <property type="entry name" value="Plipid/glycerol_acylTrfase"/>
</dbReference>
<evidence type="ECO:0000256" key="3">
    <source>
        <dbReference type="ARBA" id="ARBA00023315"/>
    </source>
</evidence>
<feature type="transmembrane region" description="Helical" evidence="4">
    <location>
        <begin position="12"/>
        <end position="33"/>
    </location>
</feature>
<evidence type="ECO:0000256" key="2">
    <source>
        <dbReference type="ARBA" id="ARBA00022679"/>
    </source>
</evidence>
<protein>
    <submittedName>
        <fullName evidence="6">1-acyl-sn-glycerol-3-phosphate acyltransferase</fullName>
    </submittedName>
</protein>
<feature type="domain" description="Phospholipid/glycerol acyltransferase" evidence="5">
    <location>
        <begin position="79"/>
        <end position="193"/>
    </location>
</feature>
<evidence type="ECO:0000256" key="4">
    <source>
        <dbReference type="SAM" id="Phobius"/>
    </source>
</evidence>
<dbReference type="CDD" id="cd07989">
    <property type="entry name" value="LPLAT_AGPAT-like"/>
    <property type="match status" value="1"/>
</dbReference>
<reference evidence="6 7" key="1">
    <citation type="submission" date="2018-01" db="EMBL/GenBank/DDBJ databases">
        <title>A novel member of the phylum Bacteroidetes isolated from glacier ice.</title>
        <authorList>
            <person name="Liu Q."/>
            <person name="Xin Y.-H."/>
        </authorList>
    </citation>
    <scope>NUCLEOTIDE SEQUENCE [LARGE SCALE GENOMIC DNA]</scope>
    <source>
        <strain evidence="6 7">RB1R16</strain>
    </source>
</reference>
<dbReference type="EMBL" id="PPSL01000001">
    <property type="protein sequence ID" value="PQJ12260.1"/>
    <property type="molecule type" value="Genomic_DNA"/>
</dbReference>
<evidence type="ECO:0000313" key="7">
    <source>
        <dbReference type="Proteomes" id="UP000239872"/>
    </source>
</evidence>
<evidence type="ECO:0000313" key="6">
    <source>
        <dbReference type="EMBL" id="PQJ12260.1"/>
    </source>
</evidence>
<comment type="pathway">
    <text evidence="1">Lipid metabolism.</text>
</comment>
<keyword evidence="4" id="KW-0812">Transmembrane</keyword>
<dbReference type="OrthoDB" id="9803035at2"/>
<gene>
    <name evidence="6" type="ORF">CJD36_000440</name>
</gene>
<comment type="caution">
    <text evidence="6">The sequence shown here is derived from an EMBL/GenBank/DDBJ whole genome shotgun (WGS) entry which is preliminary data.</text>
</comment>
<dbReference type="PANTHER" id="PTHR10434:SF11">
    <property type="entry name" value="1-ACYL-SN-GLYCEROL-3-PHOSPHATE ACYLTRANSFERASE"/>
    <property type="match status" value="1"/>
</dbReference>
<dbReference type="Proteomes" id="UP000239872">
    <property type="component" value="Unassembled WGS sequence"/>
</dbReference>
<sequence>MKLIQNILGKIFAVYAALMFVATMLFVLIPVWIISLLPEPRRARVLHPVFRLWMGIYMPLIFCPVTRRGKDKFKKGENYVVILNHNSFMDVPVSSPWIPGPNKTLAKMEMSRIPLFGAIYKAGSILVDRKSDQSRRGSFGKMQETLEQGTNLCLYPEGTRNKGGQPMQQFFDGAFRTAVKAQKPIMPGVIFNTAKVLPATRTFWMRPHPIQIHFLDPIPTTGLTTDDIPALKERLFTIMESYYINHKK</sequence>
<proteinExistence type="predicted"/>
<keyword evidence="4" id="KW-1133">Transmembrane helix</keyword>
<dbReference type="SUPFAM" id="SSF69593">
    <property type="entry name" value="Glycerol-3-phosphate (1)-acyltransferase"/>
    <property type="match status" value="1"/>
</dbReference>
<evidence type="ECO:0000256" key="1">
    <source>
        <dbReference type="ARBA" id="ARBA00005189"/>
    </source>
</evidence>
<keyword evidence="7" id="KW-1185">Reference proteome</keyword>
<name>A0A2S7SZ82_9BACT</name>
<organism evidence="6 7">
    <name type="scientific">Flavipsychrobacter stenotrophus</name>
    <dbReference type="NCBI Taxonomy" id="2077091"/>
    <lineage>
        <taxon>Bacteria</taxon>
        <taxon>Pseudomonadati</taxon>
        <taxon>Bacteroidota</taxon>
        <taxon>Chitinophagia</taxon>
        <taxon>Chitinophagales</taxon>
        <taxon>Chitinophagaceae</taxon>
        <taxon>Flavipsychrobacter</taxon>
    </lineage>
</organism>
<dbReference type="GO" id="GO:0003841">
    <property type="term" value="F:1-acylglycerol-3-phosphate O-acyltransferase activity"/>
    <property type="evidence" value="ECO:0007669"/>
    <property type="project" value="TreeGrafter"/>
</dbReference>